<reference evidence="1 2" key="2">
    <citation type="journal article" date="2011" name="Arch. Virol.">
        <title>Partial genome characterization of acipenserid herpesvirus 2: taxonomical proposal for the demarcation of three subfamilies in Alloherpesviridae.</title>
        <authorList>
            <person name="Doszpoly A."/>
            <person name="Somogyi V."/>
            <person name="Lapatra S.E."/>
            <person name="Benko M."/>
        </authorList>
    </citation>
    <scope>NUCLEOTIDE SEQUENCE [LARGE SCALE GENOMIC DNA]</scope>
    <source>
        <strain evidence="2">SRWSHV (Snake River White Sturgeon Herpesvirus)</strain>
    </source>
</reference>
<evidence type="ECO:0000313" key="2">
    <source>
        <dbReference type="Proteomes" id="UP000243430"/>
    </source>
</evidence>
<accession>F6GQA2</accession>
<dbReference type="GeneID" id="40524652"/>
<dbReference type="EMBL" id="FJ815289">
    <property type="protein sequence ID" value="AEF97722.1"/>
    <property type="molecule type" value="Genomic_DNA"/>
</dbReference>
<reference evidence="1 2" key="1">
    <citation type="journal article" date="2008" name="Arch. Virol.">
        <title>Molecular confirmation of a new herpesvirus from catfish (Ameiurus melas) by testing the performance of a novel PCR method, designed to target the DNA polymerase gene of alloherpesviruses.</title>
        <authorList>
            <person name="Doszpoly A."/>
            <person name="Kovacs E.R."/>
            <person name="Bovo G."/>
            <person name="LaPatra S.E."/>
            <person name="Harrach B."/>
            <person name="Benko M."/>
        </authorList>
    </citation>
    <scope>NUCLEOTIDE SEQUENCE [LARGE SCALE GENOMIC DNA]</scope>
    <source>
        <strain evidence="2">SRWSHV (Snake River White Sturgeon Herpesvirus)</strain>
    </source>
</reference>
<protein>
    <submittedName>
        <fullName evidence="1">ORF68</fullName>
    </submittedName>
</protein>
<evidence type="ECO:0000313" key="1">
    <source>
        <dbReference type="EMBL" id="AEF97722.1"/>
    </source>
</evidence>
<dbReference type="KEGG" id="vg:40524652"/>
<name>F6GQA2_9VIRU</name>
<keyword evidence="2" id="KW-1185">Reference proteome</keyword>
<dbReference type="Proteomes" id="UP000243430">
    <property type="component" value="Segment"/>
</dbReference>
<sequence>MSWTKDGSTRTHHPGELSMAVTLEPLVDYMKSTFPIASHNVSNFVNPRLGYVRGNVNLFSVFDSQEWKEAQQRSGVDKSSLIDEDKIWNLSPRSLQNTIKQKKQKMLKTIGPHLDFSYSGLIMCLRAECLFQKLNCNTVHFCPKHFTAHICDLELQGTCSRLKKHLKWGRVKIDGQDGVCVFAKKEHREDFKMSNFAGKLTRGLDQKFKEAVMYDGNIGWTPACPNVALKISKYHMHRKTVIVGFIAPLVAFLNIVTDQSSPQSIFIKKKPVKYTVWKWWTANKHGAQTQDVELLAYEYTEVLLSILYNPELQPFINIFKKMTEDNVKKSVLNGFYLIPLLCIQKLLNKPRDIPRGLLVSHFFYKSSYVTQSAFTSFDKIINKIYDHKLVRALEVVVWGSEIINALEEMSVHRVH</sequence>
<organism evidence="1 2">
    <name type="scientific">white sturgeon herpesvirus 2</name>
    <dbReference type="NCBI Taxonomy" id="320884"/>
    <lineage>
        <taxon>Viruses</taxon>
        <taxon>Duplodnaviria</taxon>
        <taxon>Heunggongvirae</taxon>
        <taxon>Peploviricota</taxon>
        <taxon>Herviviricetes</taxon>
        <taxon>Herpesvirales</taxon>
        <taxon>Alloherpesviridae</taxon>
        <taxon>Ictavirus</taxon>
        <taxon>Ictavirus acipenseridallo2</taxon>
    </lineage>
</organism>
<dbReference type="RefSeq" id="YP_009664609.1">
    <property type="nucleotide sequence ID" value="NC_043042.1"/>
</dbReference>
<proteinExistence type="predicted"/>
<reference evidence="1 2" key="3">
    <citation type="journal article" date="2011" name="Intervirology">
        <title>Comparative analysis of a conserved gene block from the genome of the members of the genus ictalurivirus.</title>
        <authorList>
            <person name="Doszpoly A."/>
            <person name="Benko M."/>
            <person name="Bovo G."/>
            <person name="Lapatra S.E."/>
            <person name="Harrach B."/>
        </authorList>
    </citation>
    <scope>NUCLEOTIDE SEQUENCE [LARGE SCALE GENOMIC DNA]</scope>
    <source>
        <strain evidence="2">SRWSHV (Snake River White Sturgeon Herpesvirus)</strain>
    </source>
</reference>